<feature type="repeat" description="ANK" evidence="3">
    <location>
        <begin position="79"/>
        <end position="111"/>
    </location>
</feature>
<dbReference type="GO" id="GO:0004842">
    <property type="term" value="F:ubiquitin-protein transferase activity"/>
    <property type="evidence" value="ECO:0007669"/>
    <property type="project" value="TreeGrafter"/>
</dbReference>
<dbReference type="PROSITE" id="PS50297">
    <property type="entry name" value="ANK_REP_REGION"/>
    <property type="match status" value="2"/>
</dbReference>
<dbReference type="Pfam" id="PF12796">
    <property type="entry name" value="Ank_2"/>
    <property type="match status" value="2"/>
</dbReference>
<dbReference type="Gene3D" id="1.25.40.20">
    <property type="entry name" value="Ankyrin repeat-containing domain"/>
    <property type="match status" value="2"/>
</dbReference>
<protein>
    <submittedName>
        <fullName evidence="4">Predicted protein</fullName>
    </submittedName>
</protein>
<dbReference type="InterPro" id="IPR036770">
    <property type="entry name" value="Ankyrin_rpt-contain_sf"/>
</dbReference>
<accession>C1MT61</accession>
<dbReference type="SMART" id="SM00248">
    <property type="entry name" value="ANK"/>
    <property type="match status" value="4"/>
</dbReference>
<dbReference type="SUPFAM" id="SSF48403">
    <property type="entry name" value="Ankyrin repeat"/>
    <property type="match status" value="1"/>
</dbReference>
<dbReference type="STRING" id="564608.C1MT61"/>
<evidence type="ECO:0000256" key="1">
    <source>
        <dbReference type="ARBA" id="ARBA00022737"/>
    </source>
</evidence>
<dbReference type="GeneID" id="9683872"/>
<dbReference type="GO" id="GO:0085020">
    <property type="term" value="P:protein K6-linked ubiquitination"/>
    <property type="evidence" value="ECO:0007669"/>
    <property type="project" value="TreeGrafter"/>
</dbReference>
<gene>
    <name evidence="4" type="ORF">MICPUCDRAFT_26805</name>
</gene>
<proteinExistence type="predicted"/>
<dbReference type="EMBL" id="GG663739">
    <property type="protein sequence ID" value="EEH57262.1"/>
    <property type="molecule type" value="Genomic_DNA"/>
</dbReference>
<dbReference type="OMA" id="EWEADAN"/>
<keyword evidence="1" id="KW-0677">Repeat</keyword>
<dbReference type="OrthoDB" id="20872at2759"/>
<dbReference type="PANTHER" id="PTHR24171">
    <property type="entry name" value="ANKYRIN REPEAT DOMAIN-CONTAINING PROTEIN 39-RELATED"/>
    <property type="match status" value="1"/>
</dbReference>
<dbReference type="eggNOG" id="KOG0504">
    <property type="taxonomic scope" value="Eukaryota"/>
</dbReference>
<evidence type="ECO:0000313" key="4">
    <source>
        <dbReference type="EMBL" id="EEH57262.1"/>
    </source>
</evidence>
<dbReference type="Proteomes" id="UP000001876">
    <property type="component" value="Unassembled WGS sequence"/>
</dbReference>
<evidence type="ECO:0000313" key="5">
    <source>
        <dbReference type="Proteomes" id="UP000001876"/>
    </source>
</evidence>
<organism evidence="5">
    <name type="scientific">Micromonas pusilla (strain CCMP1545)</name>
    <name type="common">Picoplanktonic green alga</name>
    <dbReference type="NCBI Taxonomy" id="564608"/>
    <lineage>
        <taxon>Eukaryota</taxon>
        <taxon>Viridiplantae</taxon>
        <taxon>Chlorophyta</taxon>
        <taxon>Mamiellophyceae</taxon>
        <taxon>Mamiellales</taxon>
        <taxon>Mamiellaceae</taxon>
        <taxon>Micromonas</taxon>
    </lineage>
</organism>
<dbReference type="PANTHER" id="PTHR24171:SF8">
    <property type="entry name" value="BRCA1-ASSOCIATED RING DOMAIN PROTEIN 1"/>
    <property type="match status" value="1"/>
</dbReference>
<dbReference type="RefSeq" id="XP_003058807.1">
    <property type="nucleotide sequence ID" value="XM_003058761.1"/>
</dbReference>
<keyword evidence="2 3" id="KW-0040">ANK repeat</keyword>
<dbReference type="AlphaFoldDB" id="C1MT61"/>
<evidence type="ECO:0000256" key="2">
    <source>
        <dbReference type="ARBA" id="ARBA00023043"/>
    </source>
</evidence>
<sequence>MGVDDHDTFSGLTALQAAAAAGDVSKCIELLDAGADMNIQANGENAGKTAAMLAAGNGSEDILKAMNRGPSLLNLKDADGGTAAMSAAVHCHVSVLKYLIEKKVDLNATDSDGWTALMYACTVGNKEEVELLIAAGADASIKNSDGHTAMDICKQSKKSHPLIKILDPLEPMPTVAE</sequence>
<evidence type="ECO:0000256" key="3">
    <source>
        <dbReference type="PROSITE-ProRule" id="PRU00023"/>
    </source>
</evidence>
<keyword evidence="5" id="KW-1185">Reference proteome</keyword>
<dbReference type="InterPro" id="IPR002110">
    <property type="entry name" value="Ankyrin_rpt"/>
</dbReference>
<dbReference type="PROSITE" id="PS50088">
    <property type="entry name" value="ANK_REPEAT"/>
    <property type="match status" value="3"/>
</dbReference>
<name>C1MT61_MICPC</name>
<reference evidence="4 5" key="1">
    <citation type="journal article" date="2009" name="Science">
        <title>Green evolution and dynamic adaptations revealed by genomes of the marine picoeukaryotes Micromonas.</title>
        <authorList>
            <person name="Worden A.Z."/>
            <person name="Lee J.H."/>
            <person name="Mock T."/>
            <person name="Rouze P."/>
            <person name="Simmons M.P."/>
            <person name="Aerts A.L."/>
            <person name="Allen A.E."/>
            <person name="Cuvelier M.L."/>
            <person name="Derelle E."/>
            <person name="Everett M.V."/>
            <person name="Foulon E."/>
            <person name="Grimwood J."/>
            <person name="Gundlach H."/>
            <person name="Henrissat B."/>
            <person name="Napoli C."/>
            <person name="McDonald S.M."/>
            <person name="Parker M.S."/>
            <person name="Rombauts S."/>
            <person name="Salamov A."/>
            <person name="Von Dassow P."/>
            <person name="Badger J.H."/>
            <person name="Coutinho P.M."/>
            <person name="Demir E."/>
            <person name="Dubchak I."/>
            <person name="Gentemann C."/>
            <person name="Eikrem W."/>
            <person name="Gready J.E."/>
            <person name="John U."/>
            <person name="Lanier W."/>
            <person name="Lindquist E.A."/>
            <person name="Lucas S."/>
            <person name="Mayer K.F."/>
            <person name="Moreau H."/>
            <person name="Not F."/>
            <person name="Otillar R."/>
            <person name="Panaud O."/>
            <person name="Pangilinan J."/>
            <person name="Paulsen I."/>
            <person name="Piegu B."/>
            <person name="Poliakov A."/>
            <person name="Robbens S."/>
            <person name="Schmutz J."/>
            <person name="Toulza E."/>
            <person name="Wyss T."/>
            <person name="Zelensky A."/>
            <person name="Zhou K."/>
            <person name="Armbrust E.V."/>
            <person name="Bhattacharya D."/>
            <person name="Goodenough U.W."/>
            <person name="Van de Peer Y."/>
            <person name="Grigoriev I.V."/>
        </authorList>
    </citation>
    <scope>NUCLEOTIDE SEQUENCE [LARGE SCALE GENOMIC DNA]</scope>
    <source>
        <strain evidence="4 5">CCMP1545</strain>
    </source>
</reference>
<dbReference type="KEGG" id="mpp:MICPUCDRAFT_26805"/>
<feature type="repeat" description="ANK" evidence="3">
    <location>
        <begin position="112"/>
        <end position="144"/>
    </location>
</feature>
<feature type="repeat" description="ANK" evidence="3">
    <location>
        <begin position="10"/>
        <end position="42"/>
    </location>
</feature>